<dbReference type="EMBL" id="GGEC01077206">
    <property type="protein sequence ID" value="MBX57690.1"/>
    <property type="molecule type" value="Transcribed_RNA"/>
</dbReference>
<dbReference type="AlphaFoldDB" id="A0A2P2PSI7"/>
<proteinExistence type="predicted"/>
<sequence>MQGSQCLHAVQCYSATGFKHISLVKCHSYIFYDFAIYYAPCC</sequence>
<reference evidence="1" key="1">
    <citation type="submission" date="2018-02" db="EMBL/GenBank/DDBJ databases">
        <title>Rhizophora mucronata_Transcriptome.</title>
        <authorList>
            <person name="Meera S.P."/>
            <person name="Sreeshan A."/>
            <person name="Augustine A."/>
        </authorList>
    </citation>
    <scope>NUCLEOTIDE SEQUENCE</scope>
    <source>
        <tissue evidence="1">Leaf</tissue>
    </source>
</reference>
<evidence type="ECO:0000313" key="1">
    <source>
        <dbReference type="EMBL" id="MBX57690.1"/>
    </source>
</evidence>
<accession>A0A2P2PSI7</accession>
<protein>
    <submittedName>
        <fullName evidence="1">Uncharacterized protein</fullName>
    </submittedName>
</protein>
<organism evidence="1">
    <name type="scientific">Rhizophora mucronata</name>
    <name type="common">Asiatic mangrove</name>
    <dbReference type="NCBI Taxonomy" id="61149"/>
    <lineage>
        <taxon>Eukaryota</taxon>
        <taxon>Viridiplantae</taxon>
        <taxon>Streptophyta</taxon>
        <taxon>Embryophyta</taxon>
        <taxon>Tracheophyta</taxon>
        <taxon>Spermatophyta</taxon>
        <taxon>Magnoliopsida</taxon>
        <taxon>eudicotyledons</taxon>
        <taxon>Gunneridae</taxon>
        <taxon>Pentapetalae</taxon>
        <taxon>rosids</taxon>
        <taxon>fabids</taxon>
        <taxon>Malpighiales</taxon>
        <taxon>Rhizophoraceae</taxon>
        <taxon>Rhizophora</taxon>
    </lineage>
</organism>
<name>A0A2P2PSI7_RHIMU</name>